<accession>A0ABW5E8P0</accession>
<gene>
    <name evidence="1" type="ORF">ACFSKX_01180</name>
</gene>
<evidence type="ECO:0000313" key="1">
    <source>
        <dbReference type="EMBL" id="MFD2309015.1"/>
    </source>
</evidence>
<sequence>MKKDDLPGIWHPSGQMPREDGVRNYKLIIKNDMSAKYVALEKKNKPLSLTCNYKRSDSQSSIFVYYCYLGDNHLITLSLGGWESGSTMMLYGYEYWLGDPKPGEIYGGLPVSLTRGKNKE</sequence>
<dbReference type="RefSeq" id="WP_265721132.1">
    <property type="nucleotide sequence ID" value="NZ_JAPIVK010000008.1"/>
</dbReference>
<dbReference type="Proteomes" id="UP001597425">
    <property type="component" value="Unassembled WGS sequence"/>
</dbReference>
<dbReference type="EMBL" id="JBHUJD010000001">
    <property type="protein sequence ID" value="MFD2309015.1"/>
    <property type="molecule type" value="Genomic_DNA"/>
</dbReference>
<evidence type="ECO:0008006" key="3">
    <source>
        <dbReference type="Google" id="ProtNLM"/>
    </source>
</evidence>
<name>A0ABW5E8P0_9GAMM</name>
<protein>
    <recommendedName>
        <fullName evidence="3">SMODS-associating 2TM beta-strand rich effector domain-containing protein</fullName>
    </recommendedName>
</protein>
<evidence type="ECO:0000313" key="2">
    <source>
        <dbReference type="Proteomes" id="UP001597425"/>
    </source>
</evidence>
<proteinExistence type="predicted"/>
<reference evidence="2" key="1">
    <citation type="journal article" date="2019" name="Int. J. Syst. Evol. Microbiol.">
        <title>The Global Catalogue of Microorganisms (GCM) 10K type strain sequencing project: providing services to taxonomists for standard genome sequencing and annotation.</title>
        <authorList>
            <consortium name="The Broad Institute Genomics Platform"/>
            <consortium name="The Broad Institute Genome Sequencing Center for Infectious Disease"/>
            <person name="Wu L."/>
            <person name="Ma J."/>
        </authorList>
    </citation>
    <scope>NUCLEOTIDE SEQUENCE [LARGE SCALE GENOMIC DNA]</scope>
    <source>
        <strain evidence="2">KCTC 12848</strain>
    </source>
</reference>
<comment type="caution">
    <text evidence="1">The sequence shown here is derived from an EMBL/GenBank/DDBJ whole genome shotgun (WGS) entry which is preliminary data.</text>
</comment>
<organism evidence="1 2">
    <name type="scientific">Microbulbifer halophilus</name>
    <dbReference type="NCBI Taxonomy" id="453963"/>
    <lineage>
        <taxon>Bacteria</taxon>
        <taxon>Pseudomonadati</taxon>
        <taxon>Pseudomonadota</taxon>
        <taxon>Gammaproteobacteria</taxon>
        <taxon>Cellvibrionales</taxon>
        <taxon>Microbulbiferaceae</taxon>
        <taxon>Microbulbifer</taxon>
    </lineage>
</organism>
<keyword evidence="2" id="KW-1185">Reference proteome</keyword>